<dbReference type="HAMAP" id="MF_01370">
    <property type="entry name" value="PSII_Psb28"/>
    <property type="match status" value="1"/>
</dbReference>
<proteinExistence type="inferred from homology"/>
<comment type="subunit">
    <text evidence="5">Part of the photosystem II complex.</text>
</comment>
<dbReference type="Pfam" id="PF03912">
    <property type="entry name" value="Psb28"/>
    <property type="match status" value="1"/>
</dbReference>
<dbReference type="GO" id="GO:0015979">
    <property type="term" value="P:photosynthesis"/>
    <property type="evidence" value="ECO:0007669"/>
    <property type="project" value="UniProtKB-UniRule"/>
</dbReference>
<accession>A0A9C7BHU9</accession>
<keyword evidence="8" id="KW-1185">Reference proteome</keyword>
<dbReference type="PANTHER" id="PTHR34963:SF2">
    <property type="entry name" value="PHOTOSYSTEM II REACTION CENTER PSB28 PROTEIN, CHLOROPLASTIC"/>
    <property type="match status" value="1"/>
</dbReference>
<dbReference type="EMBL" id="AP025529">
    <property type="protein sequence ID" value="BDE17608.1"/>
    <property type="molecule type" value="Genomic_DNA"/>
</dbReference>
<evidence type="ECO:0000313" key="8">
    <source>
        <dbReference type="Proteomes" id="UP001061958"/>
    </source>
</evidence>
<keyword evidence="7" id="KW-0934">Plastid</keyword>
<evidence type="ECO:0000256" key="5">
    <source>
        <dbReference type="HAMAP-Rule" id="MF_01370"/>
    </source>
</evidence>
<gene>
    <name evidence="5 7" type="primary">psbW</name>
    <name evidence="5" type="synonym">psb28</name>
    <name evidence="7" type="ORF">GpartN1_CHLp102</name>
</gene>
<comment type="subcellular location">
    <subcellularLocation>
        <location evidence="1">Membrane</location>
        <topology evidence="1">Peripheral membrane protein</topology>
    </subcellularLocation>
    <subcellularLocation>
        <location evidence="5">Plastid</location>
        <location evidence="5">Chloroplast thylakoid membrane</location>
        <topology evidence="5">Peripheral membrane protein</topology>
        <orientation evidence="5">Stromal side</orientation>
    </subcellularLocation>
</comment>
<dbReference type="PANTHER" id="PTHR34963">
    <property type="match status" value="1"/>
</dbReference>
<dbReference type="AlphaFoldDB" id="A0A9C7BHU9"/>
<evidence type="ECO:0000256" key="4">
    <source>
        <dbReference type="ARBA" id="ARBA00023276"/>
    </source>
</evidence>
<keyword evidence="4 5" id="KW-0604">Photosystem II</keyword>
<sequence>MASIQFITGLDEKEIPDIKLTRSKDGKTGTATFIFTNPNVFQKTSTDQGDITGMYLIDEEGEMVTREVNAKFVNGKPYKIEALYIIKNNDEWDRFMRFMDRYAKEKGLVFTKSSDT</sequence>
<dbReference type="NCBIfam" id="TIGR03047">
    <property type="entry name" value="PS_II_psb28"/>
    <property type="match status" value="1"/>
</dbReference>
<evidence type="ECO:0000256" key="3">
    <source>
        <dbReference type="ARBA" id="ARBA00023136"/>
    </source>
</evidence>
<dbReference type="InterPro" id="IPR005610">
    <property type="entry name" value="PSII_Psb28_class-1"/>
</dbReference>
<evidence type="ECO:0000256" key="6">
    <source>
        <dbReference type="RuleBase" id="RU003509"/>
    </source>
</evidence>
<organism evidence="7 8">
    <name type="scientific">Galdieria partita</name>
    <dbReference type="NCBI Taxonomy" id="83374"/>
    <lineage>
        <taxon>Eukaryota</taxon>
        <taxon>Rhodophyta</taxon>
        <taxon>Bangiophyceae</taxon>
        <taxon>Galdieriales</taxon>
        <taxon>Galdieriaceae</taxon>
        <taxon>Galdieria</taxon>
    </lineage>
</organism>
<keyword evidence="2 5" id="KW-0602">Photosynthesis</keyword>
<keyword evidence="7" id="KW-0150">Chloroplast</keyword>
<evidence type="ECO:0000256" key="2">
    <source>
        <dbReference type="ARBA" id="ARBA00022531"/>
    </source>
</evidence>
<dbReference type="InterPro" id="IPR038676">
    <property type="entry name" value="Psb28_c1_sf"/>
</dbReference>
<name>A0A9C7BHU9_9RHOD</name>
<protein>
    <recommendedName>
        <fullName evidence="5 6">Photosystem II reaction center Psb28 protein</fullName>
    </recommendedName>
    <alternativeName>
        <fullName evidence="5">Photosystem II 13 kDa protein</fullName>
    </alternativeName>
    <alternativeName>
        <fullName evidence="5">Photosystem II reaction center W protein</fullName>
    </alternativeName>
</protein>
<keyword evidence="5" id="KW-0793">Thylakoid</keyword>
<evidence type="ECO:0000313" key="7">
    <source>
        <dbReference type="EMBL" id="BDE17608.1"/>
    </source>
</evidence>
<comment type="similarity">
    <text evidence="5 6">Belongs to the Psb28 family.</text>
</comment>
<evidence type="ECO:0000256" key="1">
    <source>
        <dbReference type="ARBA" id="ARBA00004170"/>
    </source>
</evidence>
<dbReference type="Gene3D" id="2.40.30.220">
    <property type="entry name" value="Photosystem II Psb28"/>
    <property type="match status" value="1"/>
</dbReference>
<dbReference type="Proteomes" id="UP001061958">
    <property type="component" value="Chloroplast Pltd"/>
</dbReference>
<keyword evidence="3 5" id="KW-0472">Membrane</keyword>
<dbReference type="OrthoDB" id="1938621at2759"/>
<dbReference type="GO" id="GO:0009523">
    <property type="term" value="C:photosystem II"/>
    <property type="evidence" value="ECO:0007669"/>
    <property type="project" value="UniProtKB-KW"/>
</dbReference>
<dbReference type="GO" id="GO:0009535">
    <property type="term" value="C:chloroplast thylakoid membrane"/>
    <property type="evidence" value="ECO:0007669"/>
    <property type="project" value="UniProtKB-SubCell"/>
</dbReference>
<geneLocation type="chloroplast" evidence="7"/>
<reference evidence="7" key="1">
    <citation type="journal article" date="2022" name="Proc. Natl. Acad. Sci. U.S.A.">
        <title>Life cycle and functional genomics of the unicellular red alga Galdieria for elucidating algal and plant evolution and industrial use.</title>
        <authorList>
            <person name="Hirooka S."/>
            <person name="Itabashi T."/>
            <person name="Ichinose T.M."/>
            <person name="Onuma R."/>
            <person name="Fujiwara T."/>
            <person name="Yamashita S."/>
            <person name="Jong L.W."/>
            <person name="Tomita R."/>
            <person name="Iwane A.H."/>
            <person name="Miyagishima S.Y."/>
        </authorList>
    </citation>
    <scope>NUCLEOTIDE SEQUENCE</scope>
    <source>
        <strain evidence="7">NBRC 102759</strain>
    </source>
</reference>